<keyword evidence="4" id="KW-0997">Cell inner membrane</keyword>
<feature type="domain" description="Death" evidence="6">
    <location>
        <begin position="197"/>
        <end position="250"/>
    </location>
</feature>
<evidence type="ECO:0000256" key="3">
    <source>
        <dbReference type="ARBA" id="ARBA00022475"/>
    </source>
</evidence>
<accession>A0A430KLP8</accession>
<keyword evidence="3" id="KW-1003">Cell membrane</keyword>
<dbReference type="PROSITE" id="PS50017">
    <property type="entry name" value="DEATH_DOMAIN"/>
    <property type="match status" value="1"/>
</dbReference>
<dbReference type="SUPFAM" id="SSF53850">
    <property type="entry name" value="Periplasmic binding protein-like II"/>
    <property type="match status" value="1"/>
</dbReference>
<proteinExistence type="predicted"/>
<organism evidence="7 8">
    <name type="scientific">Amphritea opalescens</name>
    <dbReference type="NCBI Taxonomy" id="2490544"/>
    <lineage>
        <taxon>Bacteria</taxon>
        <taxon>Pseudomonadati</taxon>
        <taxon>Pseudomonadota</taxon>
        <taxon>Gammaproteobacteria</taxon>
        <taxon>Oceanospirillales</taxon>
        <taxon>Oceanospirillaceae</taxon>
        <taxon>Amphritea</taxon>
    </lineage>
</organism>
<keyword evidence="2" id="KW-0813">Transport</keyword>
<dbReference type="OrthoDB" id="9815454at2"/>
<reference evidence="7 8" key="1">
    <citation type="submission" date="2018-11" db="EMBL/GenBank/DDBJ databases">
        <title>The draft genome sequence of Amphritea opalescens ANRC-JH13T.</title>
        <authorList>
            <person name="Fang Z."/>
            <person name="Zhang Y."/>
            <person name="Han X."/>
        </authorList>
    </citation>
    <scope>NUCLEOTIDE SEQUENCE [LARGE SCALE GENOMIC DNA]</scope>
    <source>
        <strain evidence="7 8">ANRC-JH13</strain>
    </source>
</reference>
<comment type="caution">
    <text evidence="7">The sequence shown here is derived from an EMBL/GenBank/DDBJ whole genome shotgun (WGS) entry which is preliminary data.</text>
</comment>
<gene>
    <name evidence="7" type="ORF">EH243_17610</name>
</gene>
<dbReference type="RefSeq" id="WP_126159975.1">
    <property type="nucleotide sequence ID" value="NZ_RQXW01000024.1"/>
</dbReference>
<evidence type="ECO:0000313" key="7">
    <source>
        <dbReference type="EMBL" id="RTE64386.1"/>
    </source>
</evidence>
<comment type="subcellular location">
    <subcellularLocation>
        <location evidence="1">Endomembrane system</location>
    </subcellularLocation>
</comment>
<dbReference type="InterPro" id="IPR044527">
    <property type="entry name" value="NrtA/CpmA_ABC-bd_dom"/>
</dbReference>
<name>A0A430KLP8_9GAMM</name>
<dbReference type="Proteomes" id="UP000283087">
    <property type="component" value="Unassembled WGS sequence"/>
</dbReference>
<dbReference type="GO" id="GO:0007165">
    <property type="term" value="P:signal transduction"/>
    <property type="evidence" value="ECO:0007669"/>
    <property type="project" value="InterPro"/>
</dbReference>
<dbReference type="InterPro" id="IPR000488">
    <property type="entry name" value="Death_dom"/>
</dbReference>
<evidence type="ECO:0000256" key="2">
    <source>
        <dbReference type="ARBA" id="ARBA00022448"/>
    </source>
</evidence>
<dbReference type="Pfam" id="PF13379">
    <property type="entry name" value="NMT1_2"/>
    <property type="match status" value="1"/>
</dbReference>
<dbReference type="AlphaFoldDB" id="A0A430KLP8"/>
<sequence>MTLLHSPTLDAPEKSDLTLGFLPLMDCAPLVIAKEKGFFSEVGLNVQLSREGSWASIRDKVMLGLLDGAQMLAGIPLASTLGLGSPRIPMVTAFSIGLNGNAITLSRELLAEIDELGHHPSDSSAAGLKQLIAYRQASGRPKITLAMVYTYSAHSYLLRYWLSAAGIDPDNDINLTVVPPPQMAVTMKKGLIDGYCAGEPWNSVAQEMGIGSPVISGYQIWNNCPDKVFAVLESWHDAHPATHQALICALIQASNWLDMPQNSEEALNILLGHAYLGPALSMLSHPQLKQGNRLFFRYAASYPWRSHALWFLEQMQHSQQLKEETDLQQVACQVYRPDLYRSVASKMKLSHPTIDFKPEGFHDNEWVLQGSAGAVTMGSDLFFNGGTFEPNRL</sequence>
<evidence type="ECO:0000259" key="6">
    <source>
        <dbReference type="PROSITE" id="PS50017"/>
    </source>
</evidence>
<evidence type="ECO:0000313" key="8">
    <source>
        <dbReference type="Proteomes" id="UP000283087"/>
    </source>
</evidence>
<evidence type="ECO:0000256" key="1">
    <source>
        <dbReference type="ARBA" id="ARBA00004308"/>
    </source>
</evidence>
<dbReference type="EMBL" id="RQXW01000024">
    <property type="protein sequence ID" value="RTE64386.1"/>
    <property type="molecule type" value="Genomic_DNA"/>
</dbReference>
<dbReference type="GO" id="GO:0012505">
    <property type="term" value="C:endomembrane system"/>
    <property type="evidence" value="ECO:0007669"/>
    <property type="project" value="UniProtKB-SubCell"/>
</dbReference>
<protein>
    <submittedName>
        <fullName evidence="7">Nitrate ABC transporter substrate-binding protein</fullName>
    </submittedName>
</protein>
<dbReference type="CDD" id="cd13553">
    <property type="entry name" value="PBP2_NrtA_CpmA_like"/>
    <property type="match status" value="1"/>
</dbReference>
<dbReference type="Gene3D" id="3.40.190.10">
    <property type="entry name" value="Periplasmic binding protein-like II"/>
    <property type="match status" value="2"/>
</dbReference>
<evidence type="ECO:0000256" key="4">
    <source>
        <dbReference type="ARBA" id="ARBA00022519"/>
    </source>
</evidence>
<evidence type="ECO:0000256" key="5">
    <source>
        <dbReference type="ARBA" id="ARBA00023136"/>
    </source>
</evidence>
<keyword evidence="5" id="KW-0472">Membrane</keyword>
<keyword evidence="8" id="KW-1185">Reference proteome</keyword>
<dbReference type="PANTHER" id="PTHR30024:SF43">
    <property type="entry name" value="BLL4572 PROTEIN"/>
    <property type="match status" value="1"/>
</dbReference>
<dbReference type="PANTHER" id="PTHR30024">
    <property type="entry name" value="ALIPHATIC SULFONATES-BINDING PROTEIN-RELATED"/>
    <property type="match status" value="1"/>
</dbReference>